<gene>
    <name evidence="1" type="ORF">LEMA_uP120070.1</name>
</gene>
<proteinExistence type="predicted"/>
<dbReference type="InParanoid" id="E4ZSS8"/>
<dbReference type="Proteomes" id="UP000002668">
    <property type="component" value="Genome"/>
</dbReference>
<dbReference type="AlphaFoldDB" id="E4ZSS8"/>
<keyword evidence="2" id="KW-1185">Reference proteome</keyword>
<protein>
    <submittedName>
        <fullName evidence="1">Predicted protein</fullName>
    </submittedName>
</protein>
<name>E4ZSS8_LEPMJ</name>
<organism evidence="2">
    <name type="scientific">Leptosphaeria maculans (strain JN3 / isolate v23.1.3 / race Av1-4-5-6-7-8)</name>
    <name type="common">Blackleg fungus</name>
    <name type="synonym">Phoma lingam</name>
    <dbReference type="NCBI Taxonomy" id="985895"/>
    <lineage>
        <taxon>Eukaryota</taxon>
        <taxon>Fungi</taxon>
        <taxon>Dikarya</taxon>
        <taxon>Ascomycota</taxon>
        <taxon>Pezizomycotina</taxon>
        <taxon>Dothideomycetes</taxon>
        <taxon>Pleosporomycetidae</taxon>
        <taxon>Pleosporales</taxon>
        <taxon>Pleosporineae</taxon>
        <taxon>Leptosphaeriaceae</taxon>
        <taxon>Plenodomus</taxon>
        <taxon>Plenodomus lingam/Leptosphaeria maculans species complex</taxon>
    </lineage>
</organism>
<accession>E4ZSS8</accession>
<reference evidence="2" key="1">
    <citation type="journal article" date="2011" name="Nat. Commun.">
        <title>Effector diversification within compartments of the Leptosphaeria maculans genome affected by Repeat-Induced Point mutations.</title>
        <authorList>
            <person name="Rouxel T."/>
            <person name="Grandaubert J."/>
            <person name="Hane J.K."/>
            <person name="Hoede C."/>
            <person name="van de Wouw A.P."/>
            <person name="Couloux A."/>
            <person name="Dominguez V."/>
            <person name="Anthouard V."/>
            <person name="Bally P."/>
            <person name="Bourras S."/>
            <person name="Cozijnsen A.J."/>
            <person name="Ciuffetti L.M."/>
            <person name="Degrave A."/>
            <person name="Dilmaghani A."/>
            <person name="Duret L."/>
            <person name="Fudal I."/>
            <person name="Goodwin S.B."/>
            <person name="Gout L."/>
            <person name="Glaser N."/>
            <person name="Linglin J."/>
            <person name="Kema G.H.J."/>
            <person name="Lapalu N."/>
            <person name="Lawrence C.B."/>
            <person name="May K."/>
            <person name="Meyer M."/>
            <person name="Ollivier B."/>
            <person name="Poulain J."/>
            <person name="Schoch C.L."/>
            <person name="Simon A."/>
            <person name="Spatafora J.W."/>
            <person name="Stachowiak A."/>
            <person name="Turgeon B.G."/>
            <person name="Tyler B.M."/>
            <person name="Vincent D."/>
            <person name="Weissenbach J."/>
            <person name="Amselem J."/>
            <person name="Quesneville H."/>
            <person name="Oliver R.P."/>
            <person name="Wincker P."/>
            <person name="Balesdent M.-H."/>
            <person name="Howlett B.J."/>
        </authorList>
    </citation>
    <scope>NUCLEOTIDE SEQUENCE [LARGE SCALE GENOMIC DNA]</scope>
    <source>
        <strain evidence="2">JN3 / isolate v23.1.3 / race Av1-4-5-6-7-8</strain>
    </source>
</reference>
<sequence>MEPNLGAQRTTIMWYIYDHHRSTKDELIFFCVGRELGDEVVVDLSRISRLVSY</sequence>
<dbReference type="VEuPathDB" id="FungiDB:LEMA_uP120070.1"/>
<evidence type="ECO:0000313" key="1">
    <source>
        <dbReference type="EMBL" id="CBX94516.1"/>
    </source>
</evidence>
<dbReference type="HOGENOM" id="CLU_3069136_0_0_1"/>
<dbReference type="EMBL" id="FP929123">
    <property type="protein sequence ID" value="CBX94516.1"/>
    <property type="molecule type" value="Genomic_DNA"/>
</dbReference>
<evidence type="ECO:0000313" key="2">
    <source>
        <dbReference type="Proteomes" id="UP000002668"/>
    </source>
</evidence>